<protein>
    <submittedName>
        <fullName evidence="1">Uncharacterized protein</fullName>
    </submittedName>
</protein>
<reference evidence="1" key="1">
    <citation type="submission" date="2018-01" db="EMBL/GenBank/DDBJ databases">
        <authorList>
            <person name="Krukenberg V."/>
        </authorList>
    </citation>
    <scope>NUCLEOTIDE SEQUENCE</scope>
    <source>
        <strain evidence="1">E20ANME2</strain>
    </source>
</reference>
<accession>A0AC61L772</accession>
<gene>
    <name evidence="1" type="ORF">C4B59_00935</name>
</gene>
<sequence>MKGLIKAGLEYNLMSSVISKGADALVRGKFYSTKNELFDDALKTFFEFKKDMRIAAAVELYKTDGMSLSRAAELAGVGTEEMKDHLAKAGVRIRRGFSNDKGKELAMLIE</sequence>
<dbReference type="Proteomes" id="UP000248329">
    <property type="component" value="Unassembled WGS sequence"/>
</dbReference>
<dbReference type="EMBL" id="PQXF01000001">
    <property type="protein sequence ID" value="PXF62207.1"/>
    <property type="molecule type" value="Genomic_DNA"/>
</dbReference>
<name>A0AC61L772_9EURY</name>
<evidence type="ECO:0000313" key="1">
    <source>
        <dbReference type="EMBL" id="PXF62207.1"/>
    </source>
</evidence>
<evidence type="ECO:0000313" key="2">
    <source>
        <dbReference type="Proteomes" id="UP000248329"/>
    </source>
</evidence>
<proteinExistence type="predicted"/>
<comment type="caution">
    <text evidence="1">The sequence shown here is derived from an EMBL/GenBank/DDBJ whole genome shotgun (WGS) entry which is preliminary data.</text>
</comment>
<organism evidence="1 2">
    <name type="scientific">Candidatus Methanogaster sp</name>
    <dbReference type="NCBI Taxonomy" id="3386292"/>
    <lineage>
        <taxon>Archaea</taxon>
        <taxon>Methanobacteriati</taxon>
        <taxon>Methanobacteriota</taxon>
        <taxon>Stenosarchaea group</taxon>
        <taxon>Methanomicrobia</taxon>
        <taxon>Methanosarcinales</taxon>
        <taxon>ANME-2 cluster</taxon>
        <taxon>Candidatus Methanogasteraceae</taxon>
        <taxon>Candidatus Methanogaster</taxon>
    </lineage>
</organism>